<feature type="compositionally biased region" description="Low complexity" evidence="2">
    <location>
        <begin position="305"/>
        <end position="320"/>
    </location>
</feature>
<dbReference type="AlphaFoldDB" id="A0A815WZK5"/>
<feature type="coiled-coil region" evidence="1">
    <location>
        <begin position="427"/>
        <end position="475"/>
    </location>
</feature>
<evidence type="ECO:0000256" key="1">
    <source>
        <dbReference type="SAM" id="Coils"/>
    </source>
</evidence>
<organism evidence="4 5">
    <name type="scientific">Rotaria magnacalcarata</name>
    <dbReference type="NCBI Taxonomy" id="392030"/>
    <lineage>
        <taxon>Eukaryota</taxon>
        <taxon>Metazoa</taxon>
        <taxon>Spiralia</taxon>
        <taxon>Gnathifera</taxon>
        <taxon>Rotifera</taxon>
        <taxon>Eurotatoria</taxon>
        <taxon>Bdelloidea</taxon>
        <taxon>Philodinida</taxon>
        <taxon>Philodinidae</taxon>
        <taxon>Rotaria</taxon>
    </lineage>
</organism>
<feature type="compositionally biased region" description="Basic and acidic residues" evidence="2">
    <location>
        <begin position="408"/>
        <end position="424"/>
    </location>
</feature>
<proteinExistence type="predicted"/>
<dbReference type="Proteomes" id="UP000663855">
    <property type="component" value="Unassembled WGS sequence"/>
</dbReference>
<keyword evidence="1" id="KW-0175">Coiled coil</keyword>
<dbReference type="InterPro" id="IPR004827">
    <property type="entry name" value="bZIP"/>
</dbReference>
<dbReference type="PROSITE" id="PS00036">
    <property type="entry name" value="BZIP_BASIC"/>
    <property type="match status" value="1"/>
</dbReference>
<feature type="region of interest" description="Disordered" evidence="2">
    <location>
        <begin position="86"/>
        <end position="105"/>
    </location>
</feature>
<feature type="domain" description="BZIP" evidence="3">
    <location>
        <begin position="409"/>
        <end position="472"/>
    </location>
</feature>
<name>A0A815WZK5_9BILA</name>
<feature type="compositionally biased region" description="Polar residues" evidence="2">
    <location>
        <begin position="397"/>
        <end position="407"/>
    </location>
</feature>
<dbReference type="PROSITE" id="PS50217">
    <property type="entry name" value="BZIP"/>
    <property type="match status" value="1"/>
</dbReference>
<comment type="caution">
    <text evidence="4">The sequence shown here is derived from an EMBL/GenBank/DDBJ whole genome shotgun (WGS) entry which is preliminary data.</text>
</comment>
<dbReference type="EMBL" id="CAJNOV010014525">
    <property type="protein sequence ID" value="CAF1552014.1"/>
    <property type="molecule type" value="Genomic_DNA"/>
</dbReference>
<evidence type="ECO:0000313" key="4">
    <source>
        <dbReference type="EMBL" id="CAF1552014.1"/>
    </source>
</evidence>
<evidence type="ECO:0000259" key="3">
    <source>
        <dbReference type="PROSITE" id="PS50217"/>
    </source>
</evidence>
<sequence length="524" mass="58498">MQADEGEFDLTSSFLETPSLMTPNIVLNAQPIKSVFITTPVRVANGNDISSTSNPSSILSTSSETSSCLSSADAKVSRIQDELKQSFNETRQPTPSPFQKMSSTPVSNFDKPILPNANDDAASMKVPSTADVVTDLEALTNANPLQFQSKVLMNENQEYETMPSTSDNIRYDASPTVNLGINVSPKKQFLIRSQSHTEPASAMQNNNHLSQSQKSNHDNSMLNTQNDLDDENSMDDSIGNDFTRVSDLPIITHSMDINNDNNNQQLQSAIDSGHEQYHNMQLKIERNMIHHEAAKQQNLVSNHINNNNNSNNNNNNNNNNTKRSFQQTNTGNTMPTLSKTNTIIMTQSTLNEVTSTDQLSNVKRQRIASIPINATVMNFRPSFTAASTSGVIPTNTLTSNTITNGGSDDQRKKQIRDSNREAARRCRERRRQYIEQLEGNLEQYKTQIKQLSDKLARLERENTQLRAILSETKIVHQGSRISANEAHIDYANVMVTTGMDINSESNHQMDGRTIQRSYIDRNNL</sequence>
<gene>
    <name evidence="4" type="ORF">CJN711_LOCUS30475</name>
</gene>
<dbReference type="InterPro" id="IPR046347">
    <property type="entry name" value="bZIP_sf"/>
</dbReference>
<evidence type="ECO:0000256" key="2">
    <source>
        <dbReference type="SAM" id="MobiDB-lite"/>
    </source>
</evidence>
<feature type="region of interest" description="Disordered" evidence="2">
    <location>
        <begin position="397"/>
        <end position="424"/>
    </location>
</feature>
<accession>A0A815WZK5</accession>
<protein>
    <recommendedName>
        <fullName evidence="3">BZIP domain-containing protein</fullName>
    </recommendedName>
</protein>
<dbReference type="Pfam" id="PF00170">
    <property type="entry name" value="bZIP_1"/>
    <property type="match status" value="1"/>
</dbReference>
<feature type="region of interest" description="Disordered" evidence="2">
    <location>
        <begin position="195"/>
        <end position="241"/>
    </location>
</feature>
<feature type="compositionally biased region" description="Polar residues" evidence="2">
    <location>
        <begin position="195"/>
        <end position="226"/>
    </location>
</feature>
<feature type="region of interest" description="Disordered" evidence="2">
    <location>
        <begin position="302"/>
        <end position="337"/>
    </location>
</feature>
<reference evidence="4" key="1">
    <citation type="submission" date="2021-02" db="EMBL/GenBank/DDBJ databases">
        <authorList>
            <person name="Nowell W R."/>
        </authorList>
    </citation>
    <scope>NUCLEOTIDE SEQUENCE</scope>
</reference>
<dbReference type="GO" id="GO:0003700">
    <property type="term" value="F:DNA-binding transcription factor activity"/>
    <property type="evidence" value="ECO:0007669"/>
    <property type="project" value="InterPro"/>
</dbReference>
<dbReference type="SUPFAM" id="SSF57959">
    <property type="entry name" value="Leucine zipper domain"/>
    <property type="match status" value="1"/>
</dbReference>
<dbReference type="Gene3D" id="1.20.5.170">
    <property type="match status" value="1"/>
</dbReference>
<evidence type="ECO:0000313" key="5">
    <source>
        <dbReference type="Proteomes" id="UP000663855"/>
    </source>
</evidence>
<dbReference type="SMART" id="SM00338">
    <property type="entry name" value="BRLZ"/>
    <property type="match status" value="1"/>
</dbReference>
<feature type="compositionally biased region" description="Polar residues" evidence="2">
    <location>
        <begin position="321"/>
        <end position="337"/>
    </location>
</feature>